<evidence type="ECO:0000313" key="2">
    <source>
        <dbReference type="EMBL" id="CAL1375723.1"/>
    </source>
</evidence>
<evidence type="ECO:0000313" key="3">
    <source>
        <dbReference type="Proteomes" id="UP001497516"/>
    </source>
</evidence>
<proteinExistence type="predicted"/>
<protein>
    <submittedName>
        <fullName evidence="2">Uncharacterized protein</fullName>
    </submittedName>
</protein>
<gene>
    <name evidence="2" type="ORF">LTRI10_LOCUS17505</name>
</gene>
<dbReference type="EMBL" id="OZ034816">
    <property type="protein sequence ID" value="CAL1375723.1"/>
    <property type="molecule type" value="Genomic_DNA"/>
</dbReference>
<name>A0AAV2DQD3_9ROSI</name>
<dbReference type="AlphaFoldDB" id="A0AAV2DQD3"/>
<evidence type="ECO:0000256" key="1">
    <source>
        <dbReference type="SAM" id="MobiDB-lite"/>
    </source>
</evidence>
<keyword evidence="3" id="KW-1185">Reference proteome</keyword>
<accession>A0AAV2DQD3</accession>
<sequence>MREVPSESWIWEVGVGRQGRAWRRRRGDGGCWIWEVYWEWVAVEERRGDGGQLGVGRGGGDDEAMVDGERHWW</sequence>
<organism evidence="2 3">
    <name type="scientific">Linum trigynum</name>
    <dbReference type="NCBI Taxonomy" id="586398"/>
    <lineage>
        <taxon>Eukaryota</taxon>
        <taxon>Viridiplantae</taxon>
        <taxon>Streptophyta</taxon>
        <taxon>Embryophyta</taxon>
        <taxon>Tracheophyta</taxon>
        <taxon>Spermatophyta</taxon>
        <taxon>Magnoliopsida</taxon>
        <taxon>eudicotyledons</taxon>
        <taxon>Gunneridae</taxon>
        <taxon>Pentapetalae</taxon>
        <taxon>rosids</taxon>
        <taxon>fabids</taxon>
        <taxon>Malpighiales</taxon>
        <taxon>Linaceae</taxon>
        <taxon>Linum</taxon>
    </lineage>
</organism>
<feature type="region of interest" description="Disordered" evidence="1">
    <location>
        <begin position="51"/>
        <end position="73"/>
    </location>
</feature>
<dbReference type="Proteomes" id="UP001497516">
    <property type="component" value="Chromosome 3"/>
</dbReference>
<reference evidence="2 3" key="1">
    <citation type="submission" date="2024-04" db="EMBL/GenBank/DDBJ databases">
        <authorList>
            <person name="Fracassetti M."/>
        </authorList>
    </citation>
    <scope>NUCLEOTIDE SEQUENCE [LARGE SCALE GENOMIC DNA]</scope>
</reference>